<accession>A0A918KMA3</accession>
<evidence type="ECO:0000256" key="3">
    <source>
        <dbReference type="PROSITE-ProRule" id="PRU00339"/>
    </source>
</evidence>
<dbReference type="PROSITE" id="PS50005">
    <property type="entry name" value="TPR"/>
    <property type="match status" value="2"/>
</dbReference>
<comment type="caution">
    <text evidence="5">The sequence shown here is derived from an EMBL/GenBank/DDBJ whole genome shotgun (WGS) entry which is preliminary data.</text>
</comment>
<sequence>MKTHRAGKIPTWLAGLALALLWPVAADQNDDRLDGLFDKLQDAPNASQSAVIEQQIWLIWTQAPNDEAERLMDRGMQAMRLGEWTLAERLFDQLVEKEPKFAEAWNKLATVHYVLGDYNESMSDIEQTLKLEPRHFGALSGLGSIFARLGQPAAAIRVFEQVLEIYPHSQDSQHSIEQLQEQLLDRAI</sequence>
<dbReference type="SUPFAM" id="SSF48452">
    <property type="entry name" value="TPR-like"/>
    <property type="match status" value="1"/>
</dbReference>
<keyword evidence="2 3" id="KW-0802">TPR repeat</keyword>
<feature type="signal peptide" evidence="4">
    <location>
        <begin position="1"/>
        <end position="26"/>
    </location>
</feature>
<evidence type="ECO:0000313" key="5">
    <source>
        <dbReference type="EMBL" id="GGX68407.1"/>
    </source>
</evidence>
<dbReference type="RefSeq" id="WP_189612053.1">
    <property type="nucleotide sequence ID" value="NZ_BMXR01000012.1"/>
</dbReference>
<evidence type="ECO:0000256" key="2">
    <source>
        <dbReference type="ARBA" id="ARBA00022803"/>
    </source>
</evidence>
<gene>
    <name evidence="5" type="ORF">GCM10007392_39970</name>
</gene>
<dbReference type="InterPro" id="IPR011990">
    <property type="entry name" value="TPR-like_helical_dom_sf"/>
</dbReference>
<protein>
    <recommendedName>
        <fullName evidence="7">Tetratricopeptide repeat protein</fullName>
    </recommendedName>
</protein>
<keyword evidence="1" id="KW-0677">Repeat</keyword>
<evidence type="ECO:0000313" key="6">
    <source>
        <dbReference type="Proteomes" id="UP000626148"/>
    </source>
</evidence>
<evidence type="ECO:0000256" key="4">
    <source>
        <dbReference type="SAM" id="SignalP"/>
    </source>
</evidence>
<evidence type="ECO:0008006" key="7">
    <source>
        <dbReference type="Google" id="ProtNLM"/>
    </source>
</evidence>
<keyword evidence="4" id="KW-0732">Signal</keyword>
<dbReference type="SMART" id="SM00028">
    <property type="entry name" value="TPR"/>
    <property type="match status" value="3"/>
</dbReference>
<name>A0A918KMA3_9GAMM</name>
<feature type="chain" id="PRO_5037044326" description="Tetratricopeptide repeat protein" evidence="4">
    <location>
        <begin position="27"/>
        <end position="188"/>
    </location>
</feature>
<keyword evidence="6" id="KW-1185">Reference proteome</keyword>
<organism evidence="5 6">
    <name type="scientific">Saccharospirillum salsuginis</name>
    <dbReference type="NCBI Taxonomy" id="418750"/>
    <lineage>
        <taxon>Bacteria</taxon>
        <taxon>Pseudomonadati</taxon>
        <taxon>Pseudomonadota</taxon>
        <taxon>Gammaproteobacteria</taxon>
        <taxon>Oceanospirillales</taxon>
        <taxon>Saccharospirillaceae</taxon>
        <taxon>Saccharospirillum</taxon>
    </lineage>
</organism>
<evidence type="ECO:0000256" key="1">
    <source>
        <dbReference type="ARBA" id="ARBA00022737"/>
    </source>
</evidence>
<reference evidence="5" key="2">
    <citation type="submission" date="2020-09" db="EMBL/GenBank/DDBJ databases">
        <authorList>
            <person name="Sun Q."/>
            <person name="Kim S."/>
        </authorList>
    </citation>
    <scope>NUCLEOTIDE SEQUENCE</scope>
    <source>
        <strain evidence="5">KCTC 22169</strain>
    </source>
</reference>
<dbReference type="PROSITE" id="PS50293">
    <property type="entry name" value="TPR_REGION"/>
    <property type="match status" value="1"/>
</dbReference>
<dbReference type="Gene3D" id="1.25.40.10">
    <property type="entry name" value="Tetratricopeptide repeat domain"/>
    <property type="match status" value="1"/>
</dbReference>
<dbReference type="Pfam" id="PF13424">
    <property type="entry name" value="TPR_12"/>
    <property type="match status" value="1"/>
</dbReference>
<dbReference type="PANTHER" id="PTHR44858">
    <property type="entry name" value="TETRATRICOPEPTIDE REPEAT PROTEIN 6"/>
    <property type="match status" value="1"/>
</dbReference>
<dbReference type="Proteomes" id="UP000626148">
    <property type="component" value="Unassembled WGS sequence"/>
</dbReference>
<reference evidence="5" key="1">
    <citation type="journal article" date="2014" name="Int. J. Syst. Evol. Microbiol.">
        <title>Complete genome sequence of Corynebacterium casei LMG S-19264T (=DSM 44701T), isolated from a smear-ripened cheese.</title>
        <authorList>
            <consortium name="US DOE Joint Genome Institute (JGI-PGF)"/>
            <person name="Walter F."/>
            <person name="Albersmeier A."/>
            <person name="Kalinowski J."/>
            <person name="Ruckert C."/>
        </authorList>
    </citation>
    <scope>NUCLEOTIDE SEQUENCE</scope>
    <source>
        <strain evidence="5">KCTC 22169</strain>
    </source>
</reference>
<feature type="repeat" description="TPR" evidence="3">
    <location>
        <begin position="136"/>
        <end position="169"/>
    </location>
</feature>
<dbReference type="InterPro" id="IPR019734">
    <property type="entry name" value="TPR_rpt"/>
</dbReference>
<dbReference type="InterPro" id="IPR050498">
    <property type="entry name" value="Ycf3"/>
</dbReference>
<dbReference type="AlphaFoldDB" id="A0A918KMA3"/>
<proteinExistence type="predicted"/>
<dbReference type="EMBL" id="BMXR01000012">
    <property type="protein sequence ID" value="GGX68407.1"/>
    <property type="molecule type" value="Genomic_DNA"/>
</dbReference>
<feature type="repeat" description="TPR" evidence="3">
    <location>
        <begin position="102"/>
        <end position="135"/>
    </location>
</feature>
<dbReference type="PANTHER" id="PTHR44858:SF1">
    <property type="entry name" value="UDP-N-ACETYLGLUCOSAMINE--PEPTIDE N-ACETYLGLUCOSAMINYLTRANSFERASE SPINDLY-RELATED"/>
    <property type="match status" value="1"/>
</dbReference>